<dbReference type="Pfam" id="PF02885">
    <property type="entry name" value="Glycos_trans_3N"/>
    <property type="match status" value="1"/>
</dbReference>
<evidence type="ECO:0000313" key="16">
    <source>
        <dbReference type="Proteomes" id="UP000515679"/>
    </source>
</evidence>
<dbReference type="SMART" id="SM00941">
    <property type="entry name" value="PYNP_C"/>
    <property type="match status" value="1"/>
</dbReference>
<dbReference type="PROSITE" id="PS00647">
    <property type="entry name" value="THYMID_PHOSPHORYLASE"/>
    <property type="match status" value="1"/>
</dbReference>
<dbReference type="AlphaFoldDB" id="A0A7G5C3S5"/>
<comment type="cofactor">
    <cofactor evidence="2">
        <name>K(+)</name>
        <dbReference type="ChEBI" id="CHEBI:29103"/>
    </cofactor>
</comment>
<dbReference type="PIRSF" id="PIRSF000478">
    <property type="entry name" value="TP_PyNP"/>
    <property type="match status" value="1"/>
</dbReference>
<evidence type="ECO:0000313" key="15">
    <source>
        <dbReference type="EMBL" id="QMV43859.1"/>
    </source>
</evidence>
<dbReference type="GO" id="GO:0006213">
    <property type="term" value="P:pyrimidine nucleoside metabolic process"/>
    <property type="evidence" value="ECO:0007669"/>
    <property type="project" value="InterPro"/>
</dbReference>
<dbReference type="NCBIfam" id="TIGR02644">
    <property type="entry name" value="Y_phosphoryl"/>
    <property type="match status" value="1"/>
</dbReference>
<keyword evidence="10" id="KW-0479">Metal-binding</keyword>
<dbReference type="InterPro" id="IPR000053">
    <property type="entry name" value="Thymidine/pyrmidine_PPase"/>
</dbReference>
<dbReference type="RefSeq" id="WP_182300098.1">
    <property type="nucleotide sequence ID" value="NZ_CP041969.1"/>
</dbReference>
<dbReference type="InterPro" id="IPR017872">
    <property type="entry name" value="Pyrmidine_PPase_CS"/>
</dbReference>
<evidence type="ECO:0000256" key="6">
    <source>
        <dbReference type="ARBA" id="ARBA00011889"/>
    </source>
</evidence>
<keyword evidence="11" id="KW-0630">Potassium</keyword>
<dbReference type="Pfam" id="PF00591">
    <property type="entry name" value="Glycos_transf_3"/>
    <property type="match status" value="1"/>
</dbReference>
<dbReference type="FunFam" id="3.40.1030.10:FF:000003">
    <property type="entry name" value="Pyrimidine-nucleoside phosphorylase"/>
    <property type="match status" value="1"/>
</dbReference>
<protein>
    <recommendedName>
        <fullName evidence="7">Pyrimidine-nucleoside phosphorylase</fullName>
        <ecNumber evidence="6">2.4.2.2</ecNumber>
    </recommendedName>
</protein>
<gene>
    <name evidence="15" type="ORF">FPL14_23825</name>
</gene>
<dbReference type="SUPFAM" id="SSF52418">
    <property type="entry name" value="Nucleoside phosphorylase/phosphoribosyltransferase catalytic domain"/>
    <property type="match status" value="1"/>
</dbReference>
<dbReference type="NCBIfam" id="NF004490">
    <property type="entry name" value="PRK05820.1"/>
    <property type="match status" value="1"/>
</dbReference>
<dbReference type="InterPro" id="IPR036320">
    <property type="entry name" value="Glycosyl_Trfase_fam3_N_dom_sf"/>
</dbReference>
<dbReference type="SUPFAM" id="SSF47648">
    <property type="entry name" value="Nucleoside phosphorylase/phosphoribosyltransferase N-terminal domain"/>
    <property type="match status" value="1"/>
</dbReference>
<evidence type="ECO:0000256" key="10">
    <source>
        <dbReference type="ARBA" id="ARBA00022723"/>
    </source>
</evidence>
<dbReference type="InterPro" id="IPR036566">
    <property type="entry name" value="PYNP-like_C_sf"/>
</dbReference>
<dbReference type="NCBIfam" id="NF004747">
    <property type="entry name" value="PRK06078.1"/>
    <property type="match status" value="1"/>
</dbReference>
<dbReference type="InterPro" id="IPR017459">
    <property type="entry name" value="Glycosyl_Trfase_fam3_N_dom"/>
</dbReference>
<evidence type="ECO:0000256" key="8">
    <source>
        <dbReference type="ARBA" id="ARBA00022676"/>
    </source>
</evidence>
<evidence type="ECO:0000256" key="7">
    <source>
        <dbReference type="ARBA" id="ARBA00014680"/>
    </source>
</evidence>
<dbReference type="Gene3D" id="3.40.1030.10">
    <property type="entry name" value="Nucleoside phosphorylase/phosphoribosyltransferase catalytic domain"/>
    <property type="match status" value="1"/>
</dbReference>
<dbReference type="EC" id="2.4.2.2" evidence="6"/>
<dbReference type="EMBL" id="CP041969">
    <property type="protein sequence ID" value="QMV43859.1"/>
    <property type="molecule type" value="Genomic_DNA"/>
</dbReference>
<keyword evidence="16" id="KW-1185">Reference proteome</keyword>
<name>A0A7G5C3S5_9BACL</name>
<dbReference type="GO" id="GO:0005829">
    <property type="term" value="C:cytosol"/>
    <property type="evidence" value="ECO:0007669"/>
    <property type="project" value="TreeGrafter"/>
</dbReference>
<dbReference type="Gene3D" id="1.20.970.10">
    <property type="entry name" value="Transferase, Pyrimidine Nucleoside Phosphorylase, Chain C"/>
    <property type="match status" value="1"/>
</dbReference>
<accession>A0A7G5C3S5</accession>
<evidence type="ECO:0000256" key="12">
    <source>
        <dbReference type="ARBA" id="ARBA00048453"/>
    </source>
</evidence>
<dbReference type="GO" id="GO:0046872">
    <property type="term" value="F:metal ion binding"/>
    <property type="evidence" value="ECO:0007669"/>
    <property type="project" value="UniProtKB-KW"/>
</dbReference>
<comment type="catalytic activity">
    <reaction evidence="13">
        <text>thymidine + phosphate = 2-deoxy-alpha-D-ribose 1-phosphate + thymine</text>
        <dbReference type="Rhea" id="RHEA:16037"/>
        <dbReference type="ChEBI" id="CHEBI:17748"/>
        <dbReference type="ChEBI" id="CHEBI:17821"/>
        <dbReference type="ChEBI" id="CHEBI:43474"/>
        <dbReference type="ChEBI" id="CHEBI:57259"/>
        <dbReference type="EC" id="2.4.2.2"/>
    </reaction>
</comment>
<feature type="domain" description="Pyrimidine nucleoside phosphorylase C-terminal" evidence="14">
    <location>
        <begin position="345"/>
        <end position="418"/>
    </location>
</feature>
<dbReference type="Gene3D" id="3.90.1170.30">
    <property type="entry name" value="Pyrimidine nucleoside phosphorylase-like, C-terminal domain"/>
    <property type="match status" value="1"/>
</dbReference>
<comment type="catalytic activity">
    <reaction evidence="1">
        <text>2'-deoxyuridine + phosphate = 2-deoxy-alpha-D-ribose 1-phosphate + uracil</text>
        <dbReference type="Rhea" id="RHEA:22824"/>
        <dbReference type="ChEBI" id="CHEBI:16450"/>
        <dbReference type="ChEBI" id="CHEBI:17568"/>
        <dbReference type="ChEBI" id="CHEBI:43474"/>
        <dbReference type="ChEBI" id="CHEBI:57259"/>
        <dbReference type="EC" id="2.4.2.2"/>
    </reaction>
</comment>
<dbReference type="PANTHER" id="PTHR10515:SF0">
    <property type="entry name" value="THYMIDINE PHOSPHORYLASE"/>
    <property type="match status" value="1"/>
</dbReference>
<comment type="subunit">
    <text evidence="5">Homodimer.</text>
</comment>
<dbReference type="Proteomes" id="UP000515679">
    <property type="component" value="Chromosome"/>
</dbReference>
<evidence type="ECO:0000256" key="11">
    <source>
        <dbReference type="ARBA" id="ARBA00022958"/>
    </source>
</evidence>
<dbReference type="InterPro" id="IPR000312">
    <property type="entry name" value="Glycosyl_Trfase_fam3"/>
</dbReference>
<reference evidence="15 16" key="1">
    <citation type="submission" date="2019-07" db="EMBL/GenBank/DDBJ databases">
        <authorList>
            <person name="Kim J.K."/>
            <person name="Cheong H.-M."/>
            <person name="Choi Y."/>
            <person name="Hwang K.J."/>
            <person name="Lee S."/>
            <person name="Choi C."/>
        </authorList>
    </citation>
    <scope>NUCLEOTIDE SEQUENCE [LARGE SCALE GENOMIC DNA]</scope>
    <source>
        <strain evidence="15 16">KS 22</strain>
    </source>
</reference>
<keyword evidence="8 15" id="KW-0328">Glycosyltransferase</keyword>
<organism evidence="15 16">
    <name type="scientific">Cohnella cholangitidis</name>
    <dbReference type="NCBI Taxonomy" id="2598458"/>
    <lineage>
        <taxon>Bacteria</taxon>
        <taxon>Bacillati</taxon>
        <taxon>Bacillota</taxon>
        <taxon>Bacilli</taxon>
        <taxon>Bacillales</taxon>
        <taxon>Paenibacillaceae</taxon>
        <taxon>Cohnella</taxon>
    </lineage>
</organism>
<proteinExistence type="inferred from homology"/>
<comment type="catalytic activity">
    <reaction evidence="12">
        <text>uridine + phosphate = alpha-D-ribose 1-phosphate + uracil</text>
        <dbReference type="Rhea" id="RHEA:24388"/>
        <dbReference type="ChEBI" id="CHEBI:16704"/>
        <dbReference type="ChEBI" id="CHEBI:17568"/>
        <dbReference type="ChEBI" id="CHEBI:43474"/>
        <dbReference type="ChEBI" id="CHEBI:57720"/>
        <dbReference type="EC" id="2.4.2.2"/>
    </reaction>
</comment>
<evidence type="ECO:0000256" key="13">
    <source>
        <dbReference type="ARBA" id="ARBA00048525"/>
    </source>
</evidence>
<dbReference type="GO" id="GO:0004645">
    <property type="term" value="F:1,4-alpha-oligoglucan phosphorylase activity"/>
    <property type="evidence" value="ECO:0007669"/>
    <property type="project" value="InterPro"/>
</dbReference>
<comment type="similarity">
    <text evidence="4">Belongs to the thymidine/pyrimidine-nucleoside phosphorylase family.</text>
</comment>
<sequence length="433" mass="45455">MRTVDLITKKRDGGELTENEINNLISGYTDGSIPDYQMSAMAMAIFFRGMTPMERANLTMAMVHSGETIDLSAISGVKVDKHSTGGVGDTTTLVLAPLVASIGVPVAKMSGRGLGHTGGTIDKLESIPGFHVEIDNRTFIDLVNQNGLAVIGQSDNLTPADKKLYGLRDVTGTVNSIPLIASSIMSKKIASGADAIVLDVKTGDGAFMKEMDEAEELAACMVDIGNRVGRRTVAVLSDMSQPLGNAIGNALEVKEAIDTLRGIGPDDLTELCLTLGSHMAVLSGVASTKEEARKLLEQSIASGQALSKFKTFLAAQGGDADVVDHPERLPSAKFRIEVPAKEAGYVAAIAAENMGLAAMLLGAGRATKESVIDLAVGIVLHKKIGDSVRLGESIATIHSNTESAPEALAKIYESIRIQDQPVTPPPLLVGEVK</sequence>
<dbReference type="KEGG" id="cchl:FPL14_23825"/>
<dbReference type="Pfam" id="PF07831">
    <property type="entry name" value="PYNP_C"/>
    <property type="match status" value="1"/>
</dbReference>
<keyword evidence="9 15" id="KW-0808">Transferase</keyword>
<evidence type="ECO:0000256" key="3">
    <source>
        <dbReference type="ARBA" id="ARBA00003877"/>
    </source>
</evidence>
<comment type="function">
    <text evidence="3">Catalyzes phosphorolysis of the pyrimidine nucleosides uridine, thymidine and 2'-deoxyuridine with the formation of the corresponding pyrimidine base and ribose-1-phosphate.</text>
</comment>
<evidence type="ECO:0000256" key="2">
    <source>
        <dbReference type="ARBA" id="ARBA00001958"/>
    </source>
</evidence>
<dbReference type="GO" id="GO:0009032">
    <property type="term" value="F:thymidine phosphorylase activity"/>
    <property type="evidence" value="ECO:0007669"/>
    <property type="project" value="TreeGrafter"/>
</dbReference>
<evidence type="ECO:0000256" key="5">
    <source>
        <dbReference type="ARBA" id="ARBA00011738"/>
    </source>
</evidence>
<evidence type="ECO:0000256" key="9">
    <source>
        <dbReference type="ARBA" id="ARBA00022679"/>
    </source>
</evidence>
<dbReference type="InterPro" id="IPR035902">
    <property type="entry name" value="Nuc_phospho_transferase"/>
</dbReference>
<evidence type="ECO:0000256" key="4">
    <source>
        <dbReference type="ARBA" id="ARBA00006915"/>
    </source>
</evidence>
<evidence type="ECO:0000259" key="14">
    <source>
        <dbReference type="SMART" id="SM00941"/>
    </source>
</evidence>
<dbReference type="InterPro" id="IPR018090">
    <property type="entry name" value="Pyrmidine_PPas_bac/euk"/>
</dbReference>
<dbReference type="GO" id="GO:0006206">
    <property type="term" value="P:pyrimidine nucleobase metabolic process"/>
    <property type="evidence" value="ECO:0007669"/>
    <property type="project" value="InterPro"/>
</dbReference>
<dbReference type="FunFam" id="1.20.970.10:FF:000002">
    <property type="entry name" value="Pyrimidine-nucleoside phosphorylase"/>
    <property type="match status" value="1"/>
</dbReference>
<dbReference type="InterPro" id="IPR013102">
    <property type="entry name" value="PYNP_C"/>
</dbReference>
<evidence type="ECO:0000256" key="1">
    <source>
        <dbReference type="ARBA" id="ARBA00001066"/>
    </source>
</evidence>
<dbReference type="PANTHER" id="PTHR10515">
    <property type="entry name" value="THYMIDINE PHOSPHORYLASE"/>
    <property type="match status" value="1"/>
</dbReference>
<dbReference type="SUPFAM" id="SSF54680">
    <property type="entry name" value="Pyrimidine nucleoside phosphorylase C-terminal domain"/>
    <property type="match status" value="1"/>
</dbReference>